<protein>
    <submittedName>
        <fullName evidence="5">Peptide/nickel transport system substrate-binding protein</fullName>
    </submittedName>
</protein>
<evidence type="ECO:0000256" key="1">
    <source>
        <dbReference type="ARBA" id="ARBA00004418"/>
    </source>
</evidence>
<comment type="caution">
    <text evidence="5">The sequence shown here is derived from an EMBL/GenBank/DDBJ whole genome shotgun (WGS) entry which is preliminary data.</text>
</comment>
<proteinExistence type="inferred from homology"/>
<dbReference type="Gene3D" id="3.40.190.10">
    <property type="entry name" value="Periplasmic binding protein-like II"/>
    <property type="match status" value="1"/>
</dbReference>
<gene>
    <name evidence="5" type="ORF">ABID26_007422</name>
</gene>
<accession>A0ABV2I547</accession>
<dbReference type="PANTHER" id="PTHR30290">
    <property type="entry name" value="PERIPLASMIC BINDING COMPONENT OF ABC TRANSPORTER"/>
    <property type="match status" value="1"/>
</dbReference>
<dbReference type="EMBL" id="JBEPLM010000037">
    <property type="protein sequence ID" value="MET3597995.1"/>
    <property type="molecule type" value="Genomic_DNA"/>
</dbReference>
<evidence type="ECO:0000313" key="6">
    <source>
        <dbReference type="Proteomes" id="UP001549036"/>
    </source>
</evidence>
<evidence type="ECO:0000256" key="3">
    <source>
        <dbReference type="ARBA" id="ARBA00022729"/>
    </source>
</evidence>
<comment type="subcellular location">
    <subcellularLocation>
        <location evidence="1">Periplasm</location>
    </subcellularLocation>
</comment>
<keyword evidence="6" id="KW-1185">Reference proteome</keyword>
<feature type="domain" description="Solute-binding protein family 5" evidence="4">
    <location>
        <begin position="2"/>
        <end position="346"/>
    </location>
</feature>
<dbReference type="Gene3D" id="3.90.76.10">
    <property type="entry name" value="Dipeptide-binding Protein, Domain 1"/>
    <property type="match status" value="1"/>
</dbReference>
<sequence>MSDDKKTYTFSLRDRLSWHDGTPVTAADCVASLRRWFQTPGGQLVNERMKDVSKLDEKSFVITLKKPLGVLIDQLAQVVTYPLFILREQDARHPPTDAVTTHIGSGPFKFNEELYAPGASITFDKYDGYVPRDDAPDELAGAKIARARRVVWVKLPDPQTAMAALQAGEVDVLVEPPADLFPVVESDPNLVLENLYKSGSDYFLRMNCLQKPFDNVKARQAVLHLINQDAFLSVINPSLKGNRNVTSLFGINTPFSNDANTNWFQKGGDPEKAKQLLQEAGYAGEKVVILDPADWTEGHNASLFLASELRKIGLNVELASSDWAGLVARRAKKDSVENGGWSIFISFLPDFSLTNPNSAAIMAMNGEQGWVGWPQADQYEVLRAKWADVTEIEAHRALAREMQQIWWDYASTAYLGQVPTLTAYRKDLTGLFGVQAGRLLMWNMRKD</sequence>
<reference evidence="5 6" key="1">
    <citation type="submission" date="2024-06" db="EMBL/GenBank/DDBJ databases">
        <title>Genomic Encyclopedia of Type Strains, Phase IV (KMG-IV): sequencing the most valuable type-strain genomes for metagenomic binning, comparative biology and taxonomic classification.</title>
        <authorList>
            <person name="Goeker M."/>
        </authorList>
    </citation>
    <scope>NUCLEOTIDE SEQUENCE [LARGE SCALE GENOMIC DNA]</scope>
    <source>
        <strain evidence="5 6">DSM 29846</strain>
    </source>
</reference>
<dbReference type="Pfam" id="PF00496">
    <property type="entry name" value="SBP_bac_5"/>
    <property type="match status" value="1"/>
</dbReference>
<evidence type="ECO:0000256" key="2">
    <source>
        <dbReference type="ARBA" id="ARBA00005695"/>
    </source>
</evidence>
<dbReference type="Gene3D" id="3.10.105.10">
    <property type="entry name" value="Dipeptide-binding Protein, Domain 3"/>
    <property type="match status" value="1"/>
</dbReference>
<organism evidence="5 6">
    <name type="scientific">Mesorhizobium shonense</name>
    <dbReference type="NCBI Taxonomy" id="1209948"/>
    <lineage>
        <taxon>Bacteria</taxon>
        <taxon>Pseudomonadati</taxon>
        <taxon>Pseudomonadota</taxon>
        <taxon>Alphaproteobacteria</taxon>
        <taxon>Hyphomicrobiales</taxon>
        <taxon>Phyllobacteriaceae</taxon>
        <taxon>Mesorhizobium</taxon>
    </lineage>
</organism>
<name>A0ABV2I547_9HYPH</name>
<keyword evidence="3" id="KW-0732">Signal</keyword>
<evidence type="ECO:0000313" key="5">
    <source>
        <dbReference type="EMBL" id="MET3597995.1"/>
    </source>
</evidence>
<dbReference type="InterPro" id="IPR000914">
    <property type="entry name" value="SBP_5_dom"/>
</dbReference>
<evidence type="ECO:0000259" key="4">
    <source>
        <dbReference type="Pfam" id="PF00496"/>
    </source>
</evidence>
<dbReference type="InterPro" id="IPR039424">
    <property type="entry name" value="SBP_5"/>
</dbReference>
<comment type="similarity">
    <text evidence="2">Belongs to the bacterial solute-binding protein 5 family.</text>
</comment>
<dbReference type="Proteomes" id="UP001549036">
    <property type="component" value="Unassembled WGS sequence"/>
</dbReference>
<dbReference type="SUPFAM" id="SSF53850">
    <property type="entry name" value="Periplasmic binding protein-like II"/>
    <property type="match status" value="1"/>
</dbReference>
<dbReference type="PANTHER" id="PTHR30290:SF38">
    <property type="entry name" value="D,D-DIPEPTIDE-BINDING PERIPLASMIC PROTEIN DDPA-RELATED"/>
    <property type="match status" value="1"/>
</dbReference>